<accession>A0A5K1K2M9</accession>
<reference evidence="1" key="1">
    <citation type="submission" date="2019-10" db="EMBL/GenBank/DDBJ databases">
        <authorList>
            <person name="Nor Muhammad N."/>
        </authorList>
    </citation>
    <scope>NUCLEOTIDE SEQUENCE</scope>
</reference>
<dbReference type="GO" id="GO:0052716">
    <property type="term" value="F:hydroquinone:oxygen oxidoreductase activity"/>
    <property type="evidence" value="ECO:0007669"/>
    <property type="project" value="UniProtKB-EC"/>
</dbReference>
<keyword evidence="1" id="KW-0560">Oxidoreductase</keyword>
<evidence type="ECO:0000313" key="1">
    <source>
        <dbReference type="EMBL" id="VWP00116.1"/>
    </source>
</evidence>
<organism evidence="1">
    <name type="scientific">Ganoderma boninense</name>
    <dbReference type="NCBI Taxonomy" id="34458"/>
    <lineage>
        <taxon>Eukaryota</taxon>
        <taxon>Fungi</taxon>
        <taxon>Dikarya</taxon>
        <taxon>Basidiomycota</taxon>
        <taxon>Agaricomycotina</taxon>
        <taxon>Agaricomycetes</taxon>
        <taxon>Polyporales</taxon>
        <taxon>Polyporaceae</taxon>
        <taxon>Ganoderma</taxon>
    </lineage>
</organism>
<name>A0A5K1K2M9_9APHY</name>
<proteinExistence type="predicted"/>
<protein>
    <submittedName>
        <fullName evidence="1">Laccase-2 (Diphenol oxidase 2) (Urishiol oxidase 2))</fullName>
        <ecNumber evidence="1">1.10.3.2</ecNumber>
    </submittedName>
</protein>
<dbReference type="EMBL" id="LR728178">
    <property type="protein sequence ID" value="VWP00116.1"/>
    <property type="molecule type" value="Genomic_DNA"/>
</dbReference>
<sequence length="156" mass="17033">MSPAAEQQQTTPASASFVEERLSTLLKSPYIHFSQPHIPGLRLGHGPVDLFSTRFANFFTHDATARVAGRELDRDALKDALLKLQKRWNPDTVAMSAVAGAEGEGEPGAKPQSKFVWTQKDAVDKSEVMASADVKEEGGTQRIHRLTLDGDEALFS</sequence>
<dbReference type="AlphaFoldDB" id="A0A5K1K2M9"/>
<dbReference type="EC" id="1.10.3.2" evidence="1"/>
<gene>
    <name evidence="1" type="primary">Q96WM9</name>
</gene>